<keyword evidence="3" id="KW-1185">Reference proteome</keyword>
<proteinExistence type="predicted"/>
<organism evidence="2 3">
    <name type="scientific">Coptis chinensis</name>
    <dbReference type="NCBI Taxonomy" id="261450"/>
    <lineage>
        <taxon>Eukaryota</taxon>
        <taxon>Viridiplantae</taxon>
        <taxon>Streptophyta</taxon>
        <taxon>Embryophyta</taxon>
        <taxon>Tracheophyta</taxon>
        <taxon>Spermatophyta</taxon>
        <taxon>Magnoliopsida</taxon>
        <taxon>Ranunculales</taxon>
        <taxon>Ranunculaceae</taxon>
        <taxon>Coptidoideae</taxon>
        <taxon>Coptis</taxon>
    </lineage>
</organism>
<dbReference type="EMBL" id="JADFTS010000004">
    <property type="protein sequence ID" value="KAF9608527.1"/>
    <property type="molecule type" value="Genomic_DNA"/>
</dbReference>
<name>A0A835LXD7_9MAGN</name>
<reference evidence="2 3" key="1">
    <citation type="submission" date="2020-10" db="EMBL/GenBank/DDBJ databases">
        <title>The Coptis chinensis genome and diversification of protoberbering-type alkaloids.</title>
        <authorList>
            <person name="Wang B."/>
            <person name="Shu S."/>
            <person name="Song C."/>
            <person name="Liu Y."/>
        </authorList>
    </citation>
    <scope>NUCLEOTIDE SEQUENCE [LARGE SCALE GENOMIC DNA]</scope>
    <source>
        <strain evidence="2">HL-2020</strain>
        <tissue evidence="2">Leaf</tissue>
    </source>
</reference>
<feature type="region of interest" description="Disordered" evidence="1">
    <location>
        <begin position="1"/>
        <end position="48"/>
    </location>
</feature>
<gene>
    <name evidence="2" type="ORF">IFM89_009893</name>
</gene>
<comment type="caution">
    <text evidence="2">The sequence shown here is derived from an EMBL/GenBank/DDBJ whole genome shotgun (WGS) entry which is preliminary data.</text>
</comment>
<sequence length="125" mass="13823">MSHNLGAHDDASSSSGEEDVNIANGSNKRRSTTSLNSTRRKRNRKGPSDAIVDAMLEIAAASKLRANAMMRDELSEMNESDLELDEMELVAAATGYYYYSQIFLRQIYSDVSPELDSIMLSHLSS</sequence>
<evidence type="ECO:0000256" key="1">
    <source>
        <dbReference type="SAM" id="MobiDB-lite"/>
    </source>
</evidence>
<accession>A0A835LXD7</accession>
<protein>
    <submittedName>
        <fullName evidence="2">Uncharacterized protein</fullName>
    </submittedName>
</protein>
<evidence type="ECO:0000313" key="2">
    <source>
        <dbReference type="EMBL" id="KAF9608527.1"/>
    </source>
</evidence>
<dbReference type="OrthoDB" id="1921318at2759"/>
<evidence type="ECO:0000313" key="3">
    <source>
        <dbReference type="Proteomes" id="UP000631114"/>
    </source>
</evidence>
<dbReference type="AlphaFoldDB" id="A0A835LXD7"/>
<feature type="compositionally biased region" description="Basic and acidic residues" evidence="1">
    <location>
        <begin position="1"/>
        <end position="11"/>
    </location>
</feature>
<dbReference type="Proteomes" id="UP000631114">
    <property type="component" value="Unassembled WGS sequence"/>
</dbReference>